<accession>A0ACC3DHH8</accession>
<feature type="non-terminal residue" evidence="1">
    <location>
        <position position="183"/>
    </location>
</feature>
<evidence type="ECO:0000313" key="1">
    <source>
        <dbReference type="EMBL" id="KAK3075551.1"/>
    </source>
</evidence>
<proteinExistence type="predicted"/>
<comment type="caution">
    <text evidence="1">The sequence shown here is derived from an EMBL/GenBank/DDBJ whole genome shotgun (WGS) entry which is preliminary data.</text>
</comment>
<name>A0ACC3DHH8_9PEZI</name>
<protein>
    <submittedName>
        <fullName evidence="1">Uncharacterized protein</fullName>
    </submittedName>
</protein>
<organism evidence="1 2">
    <name type="scientific">Coniosporium uncinatum</name>
    <dbReference type="NCBI Taxonomy" id="93489"/>
    <lineage>
        <taxon>Eukaryota</taxon>
        <taxon>Fungi</taxon>
        <taxon>Dikarya</taxon>
        <taxon>Ascomycota</taxon>
        <taxon>Pezizomycotina</taxon>
        <taxon>Dothideomycetes</taxon>
        <taxon>Dothideomycetes incertae sedis</taxon>
        <taxon>Coniosporium</taxon>
    </lineage>
</organism>
<sequence length="183" mass="19809">MSQRLKNRNDARSALFGAYAGSQESLHSNPYANPQSSSRTQSPYGKPSPSSYGSSPYQNGSPNGPSFGAYPTAGPSSSSGGFRPATPNTRGQYSDAVLESLESQNDEHIEGLTGKVKMLKDITQAIGVEIRDSTAMAEKMNDSFEGTRVRLRGTMNRMLRMAEKTGVGWRVWLGFFAAVIVLF</sequence>
<keyword evidence="2" id="KW-1185">Reference proteome</keyword>
<dbReference type="Proteomes" id="UP001186974">
    <property type="component" value="Unassembled WGS sequence"/>
</dbReference>
<gene>
    <name evidence="1" type="ORF">LTS18_014022</name>
</gene>
<reference evidence="1" key="1">
    <citation type="submission" date="2024-09" db="EMBL/GenBank/DDBJ databases">
        <title>Black Yeasts Isolated from many extreme environments.</title>
        <authorList>
            <person name="Coleine C."/>
            <person name="Stajich J.E."/>
            <person name="Selbmann L."/>
        </authorList>
    </citation>
    <scope>NUCLEOTIDE SEQUENCE</scope>
    <source>
        <strain evidence="1">CCFEE 5737</strain>
    </source>
</reference>
<evidence type="ECO:0000313" key="2">
    <source>
        <dbReference type="Proteomes" id="UP001186974"/>
    </source>
</evidence>
<dbReference type="EMBL" id="JAWDJW010004421">
    <property type="protein sequence ID" value="KAK3075551.1"/>
    <property type="molecule type" value="Genomic_DNA"/>
</dbReference>